<proteinExistence type="predicted"/>
<dbReference type="Proteomes" id="UP000289411">
    <property type="component" value="Unassembled WGS sequence"/>
</dbReference>
<reference evidence="6 7" key="1">
    <citation type="submission" date="2018-09" db="EMBL/GenBank/DDBJ databases">
        <authorList>
            <person name="Grouzdev D.S."/>
            <person name="Krutkina M.S."/>
        </authorList>
    </citation>
    <scope>NUCLEOTIDE SEQUENCE [LARGE SCALE GENOMIC DNA]</scope>
    <source>
        <strain evidence="6 7">RmlP001</strain>
    </source>
</reference>
<dbReference type="CDD" id="cd06252">
    <property type="entry name" value="M14_ASTE_ASPA-like"/>
    <property type="match status" value="1"/>
</dbReference>
<evidence type="ECO:0000256" key="3">
    <source>
        <dbReference type="ARBA" id="ARBA00022801"/>
    </source>
</evidence>
<dbReference type="PIRSF" id="PIRSF039012">
    <property type="entry name" value="ASP"/>
    <property type="match status" value="1"/>
</dbReference>
<sequence>MHSGIRHTLDFEADGRQSGVLSVPLSVDRSPYFHVQVPVCVMRNGEGPRILLMAGNHGDEYEGEFCLTRLIRRLDPALLRGTVTILPLANAPAVRAGKRCSPIDGGNLNRAFPGDPRGSATSRIAHALEHDLFPRHDVVFDLHSGGTSMAHLPCALIESQDDAARQGRALDLMGSLGLPFGFVAENGRDAPTTMGAARRAGIVGISGEFGGGGTTTPATMRATGRAIDALLLRLGAIARPILVDSPQPPTPPMQILSLARHSQAVYAFRGGWFEPAVDLGARVAAGDLAGWYHDLERLDTPEEPLRFEEGGIVISHRLHSHAVAGDCLMQVAEPVFL</sequence>
<evidence type="ECO:0000256" key="2">
    <source>
        <dbReference type="ARBA" id="ARBA00022723"/>
    </source>
</evidence>
<dbReference type="GO" id="GO:0046872">
    <property type="term" value="F:metal ion binding"/>
    <property type="evidence" value="ECO:0007669"/>
    <property type="project" value="UniProtKB-KW"/>
</dbReference>
<evidence type="ECO:0000256" key="1">
    <source>
        <dbReference type="ARBA" id="ARBA00001947"/>
    </source>
</evidence>
<dbReference type="InterPro" id="IPR043795">
    <property type="entry name" value="N-alpha-Ac-DABA-like"/>
</dbReference>
<dbReference type="PANTHER" id="PTHR37326">
    <property type="entry name" value="BLL3975 PROTEIN"/>
    <property type="match status" value="1"/>
</dbReference>
<comment type="cofactor">
    <cofactor evidence="1">
        <name>Zn(2+)</name>
        <dbReference type="ChEBI" id="CHEBI:29105"/>
    </cofactor>
</comment>
<dbReference type="SUPFAM" id="SSF53187">
    <property type="entry name" value="Zn-dependent exopeptidases"/>
    <property type="match status" value="1"/>
</dbReference>
<keyword evidence="3" id="KW-0378">Hydrolase</keyword>
<comment type="caution">
    <text evidence="6">The sequence shown here is derived from an EMBL/GenBank/DDBJ whole genome shotgun (WGS) entry which is preliminary data.</text>
</comment>
<accession>A0A4V1RJ26</accession>
<dbReference type="InterPro" id="IPR055438">
    <property type="entry name" value="AstE_AspA_cat"/>
</dbReference>
<evidence type="ECO:0000313" key="6">
    <source>
        <dbReference type="EMBL" id="RYB06727.1"/>
    </source>
</evidence>
<keyword evidence="2" id="KW-0479">Metal-binding</keyword>
<keyword evidence="4" id="KW-0862">Zinc</keyword>
<feature type="domain" description="Succinylglutamate desuccinylase/Aspartoacylase catalytic" evidence="5">
    <location>
        <begin position="47"/>
        <end position="231"/>
    </location>
</feature>
<keyword evidence="7" id="KW-1185">Reference proteome</keyword>
<evidence type="ECO:0000313" key="7">
    <source>
        <dbReference type="Proteomes" id="UP000289411"/>
    </source>
</evidence>
<dbReference type="RefSeq" id="WP_129218083.1">
    <property type="nucleotide sequence ID" value="NZ_QYBC01000003.1"/>
</dbReference>
<dbReference type="GO" id="GO:0016788">
    <property type="term" value="F:hydrolase activity, acting on ester bonds"/>
    <property type="evidence" value="ECO:0007669"/>
    <property type="project" value="InterPro"/>
</dbReference>
<name>A0A4V1RJ26_9HYPH</name>
<organism evidence="6 7">
    <name type="scientific">Lichenibacterium ramalinae</name>
    <dbReference type="NCBI Taxonomy" id="2316527"/>
    <lineage>
        <taxon>Bacteria</taxon>
        <taxon>Pseudomonadati</taxon>
        <taxon>Pseudomonadota</taxon>
        <taxon>Alphaproteobacteria</taxon>
        <taxon>Hyphomicrobiales</taxon>
        <taxon>Lichenihabitantaceae</taxon>
        <taxon>Lichenibacterium</taxon>
    </lineage>
</organism>
<dbReference type="OrthoDB" id="9782876at2"/>
<dbReference type="InterPro" id="IPR053138">
    <property type="entry name" value="N-alpha-Ac-DABA_deacetylase"/>
</dbReference>
<reference evidence="6 7" key="2">
    <citation type="submission" date="2019-02" db="EMBL/GenBank/DDBJ databases">
        <title>'Lichenibacterium ramalinii' gen. nov. sp. nov., 'Lichenibacterium minor' gen. nov. sp. nov.</title>
        <authorList>
            <person name="Pankratov T."/>
        </authorList>
    </citation>
    <scope>NUCLEOTIDE SEQUENCE [LARGE SCALE GENOMIC DNA]</scope>
    <source>
        <strain evidence="6 7">RmlP001</strain>
    </source>
</reference>
<evidence type="ECO:0000256" key="4">
    <source>
        <dbReference type="ARBA" id="ARBA00022833"/>
    </source>
</evidence>
<dbReference type="GO" id="GO:0016811">
    <property type="term" value="F:hydrolase activity, acting on carbon-nitrogen (but not peptide) bonds, in linear amides"/>
    <property type="evidence" value="ECO:0007669"/>
    <property type="project" value="InterPro"/>
</dbReference>
<dbReference type="Gene3D" id="3.40.630.10">
    <property type="entry name" value="Zn peptidases"/>
    <property type="match status" value="1"/>
</dbReference>
<dbReference type="EMBL" id="QYBC01000003">
    <property type="protein sequence ID" value="RYB06727.1"/>
    <property type="molecule type" value="Genomic_DNA"/>
</dbReference>
<gene>
    <name evidence="6" type="ORF">D3272_05215</name>
</gene>
<dbReference type="AlphaFoldDB" id="A0A4V1RJ26"/>
<protein>
    <submittedName>
        <fullName evidence="6">Deacylase</fullName>
    </submittedName>
</protein>
<dbReference type="PANTHER" id="PTHR37326:SF1">
    <property type="entry name" value="BLL3975 PROTEIN"/>
    <property type="match status" value="1"/>
</dbReference>
<dbReference type="Pfam" id="PF24827">
    <property type="entry name" value="AstE_AspA_cat"/>
    <property type="match status" value="1"/>
</dbReference>
<evidence type="ECO:0000259" key="5">
    <source>
        <dbReference type="Pfam" id="PF24827"/>
    </source>
</evidence>